<dbReference type="SMART" id="SM00827">
    <property type="entry name" value="PKS_AT"/>
    <property type="match status" value="2"/>
</dbReference>
<dbReference type="SMART" id="SM01294">
    <property type="entry name" value="PKS_PP_betabranch"/>
    <property type="match status" value="2"/>
</dbReference>
<dbReference type="InterPro" id="IPR006162">
    <property type="entry name" value="Ppantetheine_attach_site"/>
</dbReference>
<feature type="active site" description="Proton acceptor; for dehydratase activity" evidence="8">
    <location>
        <position position="1969"/>
    </location>
</feature>
<dbReference type="GO" id="GO:0033068">
    <property type="term" value="P:macrolide biosynthetic process"/>
    <property type="evidence" value="ECO:0007669"/>
    <property type="project" value="UniProtKB-ARBA"/>
</dbReference>
<feature type="region of interest" description="Disordered" evidence="9">
    <location>
        <begin position="887"/>
        <end position="920"/>
    </location>
</feature>
<sequence length="2947" mass="308172">MACRLPGAPGPAAFWRLLTEGRHAIGEPPAQRRPSLAVAPGQRGPLGGYLDQVDAFDPTFFGISPREAVAMDPQQRLVLELAWEALEDAAIVADTLRDSPTGVYVGAMWSDYASVLHHGDPEAVSRHSMTGTHRSLLANRVSYLLGLRGPSLTLDAGQSSSLVAAHLAATSLRTGESELALVGGVNLILTSDSTATSERLGALSPDGRCYVFDARANGYVRGEGGCVAVLKPLRRAVADGDRVYGVIRGSAVNNDGTSTGLTVPSRAAQEQVLRLAYARAGLTPADAQYVELHGTGTPVGDPIEAAALGAARADGAPARAPLRVGSAKTNVGHLEGSAGLVGLVKTLLSLHHRRLAPSLNFRTPHPGIPLAELGIVVQREAEPWPAQDGPLVAGVSAFGMGGTNCHVVLGEAPPARAHTAAPPPASAHPVAASAARPRAARQTDAAPAAPTWLPWALSGRDPRALRAQARRLAVRVADDPAPRPCDVGWSLAAGRTAFEHRAVIVAANPARRAAALAALARGESAPDLVEPPVGGAGPAGQRVVFVFPGQGSQWAGMATELWDHAPTFARRMAECAEALSEFVDWDLEAVLRQAPGAPPLARVDVVQPALFAVMVSLAALWQDHGVVPSAVIGASQGETAAACVAGALSLRDAARVVALRSQVIGAIAGGGAMVSLALSPDAVTELIAAWDGRLSLAAVNGPASVVVSGEADAATELVARCVGDGVRARCIPVDYASHSAQVEPVRPRLVRALADIAPRPATIPLYSTVTAQPLRGTELDSRYWYENLRGTVRFAQTVDAVLDAGDAVFVELSPHPVLVHGIEQSAEARGAEHTAAIGSLRRGESGPHRFLTSLAEAYVHGVTVDWTVPFRDTDATRTDLPTYPFQRQRYWPGGHSHEAYETPEPEGADGPRRAQLTAPAADDRRRAVVALIRAQVAQVLAYEPDDVDARRTFKDLGFDSLGAIDLRNRLGRATGLRLPSSLLFDHPTIEHLERHLSTALAPAARDAPGPLAVPRRRPAPAEAARDDIAIVGMACRYPGDVTSPADLWRLVAEGRDAITGFPTGRGWDEELYDPDPERPGKSYARQGGFLHDAGGFDAAFFGISPREALGMDPQQRLLLEVAWEAAERTGIDPTALRSSATGVFVGGTALDYGPRMHDAPRGVEGHLLTGGHTSVLSGRIAYHLGLTGPAVTVDTACSSSLVALHLAVRSLRQGETELALAGGVTVMATPGMFLEFSRQRGLSPDGRCKPFGAGADGTGWAEGVGLLMLERVRDARRNGHRVLAVVRGTAVNQDGASNGLTAPHGPAQQRVIHQALADAGLGTGDVDVVEAHGTGTALGDPIEAEAVLATYGRDRRETEPVYLGSLKSNLGHTQSAAGVGGIIKMVEAMRHGLLPRTLHAREPTPHVDWDTGSVALLTEARAWPHTDRPRRAAVSSFGISGTNAHVVLEEPPPATLETGTSAAPPAPADAPAREAAPLPWLISARNDPALREQAARLREFHAHHPTATPADVGYSLATTRTAFERRAIVFGATPEEFHTGLDALARGGNAPNLVRGDASHAGATAFLFTGQGAQRPGMGRELAAAYPVFARALETVCGAFDEHLERPLREVMFARDHPPGATPGAEPEAELRQTAYAQPALFAHEVALFHLLEQYGLTPDALAGHSVGELAAAHLAGVLSLADAATLVAARGRLMQAARPGGAMIAVQATEAEVVRSLAEHADRVAVAAVNGPTAVVISGDEEAATEVADRWRARGRKTRRLRVSHAFHSPHMDPALAPFRDVLARLDLRAPSRPLVSTLTGRLATAAELTSPDYWVRQVREPVRFLDAVRTLEERGTTVFVEVGPDAVLTAMAAESFHGQSSTAHALLRAGRPEAETLVAGLGRAHAHGAPLDLTTFFPGARRVELPTYAFQRDHYWLAQQPRTDPRGLGLESAEHLWLSAAVPLADRDEAVLTGRLSLAGHPWLADHTIGERAIVPGTAFVELAQTAARHVGAARVVDLTLETPLPLPASGGLQIQVTVGAPDASGQRPLALHARADAPDGEPGPWTRHASGALGPQAPDAGEEENSADQPAVWPPAEATPVAVADVYAQLADRGYDYGPAFRNLTACWRHGQDHYVEVRLPTDQSAVAERCAIHPALLDAVLHPLAAAATRAGDPDEVWLPFAWAGVTVHATGATELRARLHPTGPDTVALAVTDLTGAPVASVRSLTLRPVRTAKLAAAGRDQGSGPLPLYTVAWKPLPAPTADTPAPAMVRLTVSADAHGSGADGVVRPETTVGQAGPETPTNPPREVAASTRPSVRTAPQQPCAQARAGGALALDDTPDAEVVLARVWAEPGEADPVPAAHRMAERVLALVQRFLRDDRFAKARLVVATRGAVATRPGEDVTALAAAPLWGLLRSAQTEHPGRVTLLDLEPAGDDALLPVALASREPQLAVRAGRLLVPRLARLPRAGVAAEPPVTGPPPPRGATRDGADLRACDEAAGSAARDAGAARTGEAAEGVTVVFDPHGTVLVTGGTGGLGSLVARHLVTAHGVRHLLLLSRRGPEAPGTRQLTAELAAHGARVTVSAVDAADEGALARLLATVPSAHPLTAVVHAAGVVDDGTLDTLTPERLAAVLRPKADAAWNLHRLTEGRPLAAFVLFSSLAGLTGAAGQANYAAGNTFLDALAAHRAARGLPATSLAWGLWDAPQGMAGALTNADRTRWARAGVAPLAVERGLALLDAALANPHALLVPAAFHLARFRAHPEQAPVMLRGLVGTPARRPSPSGARTGPAPDAWADRFAALPEGQRAEAARALVRDVTAAVLGHTDSTAVDPEHGFKEIGFDSLAGVELRNQLHVATGVRLPATATFEHPTPAALASHLLRVLSTHAEGAASPDPVAERLAALRPAVAAAASEPEGYERVTAQLRALLSAAHTAGMDTAAAWSRSEAVTDEELFALFDRRE</sequence>
<dbReference type="Pfam" id="PF16197">
    <property type="entry name" value="KAsynt_C_assoc"/>
    <property type="match status" value="2"/>
</dbReference>
<dbReference type="GO" id="GO:0005886">
    <property type="term" value="C:plasma membrane"/>
    <property type="evidence" value="ECO:0007669"/>
    <property type="project" value="TreeGrafter"/>
</dbReference>
<evidence type="ECO:0000256" key="2">
    <source>
        <dbReference type="ARBA" id="ARBA00022450"/>
    </source>
</evidence>
<feature type="region of interest" description="Disordered" evidence="9">
    <location>
        <begin position="1453"/>
        <end position="1472"/>
    </location>
</feature>
<dbReference type="FunFam" id="3.40.366.10:FF:000002">
    <property type="entry name" value="Probable polyketide synthase 2"/>
    <property type="match status" value="2"/>
</dbReference>
<feature type="region of interest" description="N-terminal hotdog fold" evidence="8">
    <location>
        <begin position="1937"/>
        <end position="2063"/>
    </location>
</feature>
<keyword evidence="7" id="KW-0012">Acyltransferase</keyword>
<dbReference type="PANTHER" id="PTHR43775">
    <property type="entry name" value="FATTY ACID SYNTHASE"/>
    <property type="match status" value="1"/>
</dbReference>
<keyword evidence="2" id="KW-0596">Phosphopantetheine</keyword>
<evidence type="ECO:0000256" key="7">
    <source>
        <dbReference type="ARBA" id="ARBA00023315"/>
    </source>
</evidence>
<dbReference type="PROSITE" id="PS50075">
    <property type="entry name" value="CARRIER"/>
    <property type="match status" value="2"/>
</dbReference>
<dbReference type="SMART" id="SM00822">
    <property type="entry name" value="PKS_KR"/>
    <property type="match status" value="1"/>
</dbReference>
<dbReference type="SUPFAM" id="SSF55048">
    <property type="entry name" value="Probable ACP-binding domain of malonyl-CoA ACP transacylase"/>
    <property type="match status" value="2"/>
</dbReference>
<dbReference type="InterPro" id="IPR049551">
    <property type="entry name" value="PKS_DH_C"/>
</dbReference>
<dbReference type="Pfam" id="PF21089">
    <property type="entry name" value="PKS_DH_N"/>
    <property type="match status" value="1"/>
</dbReference>
<feature type="region of interest" description="C-terminal hotdog fold" evidence="8">
    <location>
        <begin position="2081"/>
        <end position="2221"/>
    </location>
</feature>
<dbReference type="Pfam" id="PF00698">
    <property type="entry name" value="Acyl_transf_1"/>
    <property type="match status" value="2"/>
</dbReference>
<dbReference type="InterPro" id="IPR014031">
    <property type="entry name" value="Ketoacyl_synth_C"/>
</dbReference>
<dbReference type="GO" id="GO:0071770">
    <property type="term" value="P:DIM/DIP cell wall layer assembly"/>
    <property type="evidence" value="ECO:0007669"/>
    <property type="project" value="TreeGrafter"/>
</dbReference>
<feature type="active site" description="Proton donor; for dehydratase activity" evidence="8">
    <location>
        <position position="2142"/>
    </location>
</feature>
<dbReference type="SUPFAM" id="SSF47336">
    <property type="entry name" value="ACP-like"/>
    <property type="match status" value="2"/>
</dbReference>
<evidence type="ECO:0000259" key="12">
    <source>
        <dbReference type="PROSITE" id="PS52019"/>
    </source>
</evidence>
<dbReference type="InterPro" id="IPR020841">
    <property type="entry name" value="PKS_Beta-ketoAc_synthase_dom"/>
</dbReference>
<dbReference type="GO" id="GO:0031177">
    <property type="term" value="F:phosphopantetheine binding"/>
    <property type="evidence" value="ECO:0007669"/>
    <property type="project" value="InterPro"/>
</dbReference>
<feature type="compositionally biased region" description="Low complexity" evidence="9">
    <location>
        <begin position="427"/>
        <end position="447"/>
    </location>
</feature>
<dbReference type="Gene3D" id="3.40.366.10">
    <property type="entry name" value="Malonyl-Coenzyme A Acyl Carrier Protein, domain 2"/>
    <property type="match status" value="2"/>
</dbReference>
<dbReference type="SUPFAM" id="SSF52151">
    <property type="entry name" value="FabD/lysophospholipase-like"/>
    <property type="match status" value="2"/>
</dbReference>
<keyword evidence="4" id="KW-0808">Transferase</keyword>
<dbReference type="PROSITE" id="PS00606">
    <property type="entry name" value="KS3_1"/>
    <property type="match status" value="1"/>
</dbReference>
<dbReference type="Pfam" id="PF14765">
    <property type="entry name" value="PS-DH"/>
    <property type="match status" value="1"/>
</dbReference>
<evidence type="ECO:0000256" key="4">
    <source>
        <dbReference type="ARBA" id="ARBA00022679"/>
    </source>
</evidence>
<keyword evidence="14" id="KW-1185">Reference proteome</keyword>
<dbReference type="InterPro" id="IPR036736">
    <property type="entry name" value="ACP-like_sf"/>
</dbReference>
<dbReference type="Pfam" id="PF22953">
    <property type="entry name" value="SpnB_Rossmann"/>
    <property type="match status" value="1"/>
</dbReference>
<feature type="domain" description="Ketosynthase family 3 (KS3)" evidence="11">
    <location>
        <begin position="1025"/>
        <end position="1450"/>
    </location>
</feature>
<dbReference type="CDD" id="cd08956">
    <property type="entry name" value="KR_3_FAS_SDR_x"/>
    <property type="match status" value="1"/>
</dbReference>
<dbReference type="InterPro" id="IPR049552">
    <property type="entry name" value="PKS_DH_N"/>
</dbReference>
<evidence type="ECO:0000256" key="1">
    <source>
        <dbReference type="ARBA" id="ARBA00004792"/>
    </source>
</evidence>
<evidence type="ECO:0000313" key="13">
    <source>
        <dbReference type="EMBL" id="QKW53939.1"/>
    </source>
</evidence>
<dbReference type="InterPro" id="IPR036291">
    <property type="entry name" value="NAD(P)-bd_dom_sf"/>
</dbReference>
<feature type="region of interest" description="Disordered" evidence="9">
    <location>
        <begin position="2265"/>
        <end position="2315"/>
    </location>
</feature>
<dbReference type="PROSITE" id="PS00012">
    <property type="entry name" value="PHOSPHOPANTETHEINE"/>
    <property type="match status" value="2"/>
</dbReference>
<keyword evidence="5" id="KW-0045">Antibiotic biosynthesis</keyword>
<dbReference type="Gene3D" id="3.30.70.3290">
    <property type="match status" value="2"/>
</dbReference>
<protein>
    <submittedName>
        <fullName evidence="13">SDR family NAD(P)-dependent oxidoreductase</fullName>
    </submittedName>
</protein>
<evidence type="ECO:0000256" key="9">
    <source>
        <dbReference type="SAM" id="MobiDB-lite"/>
    </source>
</evidence>
<dbReference type="InterPro" id="IPR049900">
    <property type="entry name" value="PKS_mFAS_DH"/>
</dbReference>
<dbReference type="InterPro" id="IPR001227">
    <property type="entry name" value="Ac_transferase_dom_sf"/>
</dbReference>
<dbReference type="FunFam" id="3.40.47.10:FF:000019">
    <property type="entry name" value="Polyketide synthase type I"/>
    <property type="match status" value="1"/>
</dbReference>
<evidence type="ECO:0000256" key="3">
    <source>
        <dbReference type="ARBA" id="ARBA00022553"/>
    </source>
</evidence>
<dbReference type="InterPro" id="IPR042104">
    <property type="entry name" value="PKS_dehydratase_sf"/>
</dbReference>
<dbReference type="Gene3D" id="3.40.47.10">
    <property type="match status" value="2"/>
</dbReference>
<dbReference type="Pfam" id="PF08659">
    <property type="entry name" value="KR"/>
    <property type="match status" value="1"/>
</dbReference>
<dbReference type="Pfam" id="PF02801">
    <property type="entry name" value="Ketoacyl-synt_C"/>
    <property type="match status" value="2"/>
</dbReference>
<dbReference type="GO" id="GO:0006633">
    <property type="term" value="P:fatty acid biosynthetic process"/>
    <property type="evidence" value="ECO:0007669"/>
    <property type="project" value="InterPro"/>
</dbReference>
<evidence type="ECO:0000256" key="8">
    <source>
        <dbReference type="PROSITE-ProRule" id="PRU01363"/>
    </source>
</evidence>
<feature type="compositionally biased region" description="Polar residues" evidence="9">
    <location>
        <begin position="2297"/>
        <end position="2309"/>
    </location>
</feature>
<feature type="region of interest" description="Disordered" evidence="9">
    <location>
        <begin position="2455"/>
        <end position="2474"/>
    </location>
</feature>
<dbReference type="EMBL" id="CP054929">
    <property type="protein sequence ID" value="QKW53939.1"/>
    <property type="molecule type" value="Genomic_DNA"/>
</dbReference>
<dbReference type="InterPro" id="IPR013968">
    <property type="entry name" value="PKS_KR"/>
</dbReference>
<evidence type="ECO:0000259" key="10">
    <source>
        <dbReference type="PROSITE" id="PS50075"/>
    </source>
</evidence>
<dbReference type="CDD" id="cd00833">
    <property type="entry name" value="PKS"/>
    <property type="match status" value="2"/>
</dbReference>
<feature type="domain" description="PKS/mFAS DH" evidence="12">
    <location>
        <begin position="1937"/>
        <end position="2221"/>
    </location>
</feature>
<organism evidence="13 14">
    <name type="scientific">Streptomyces buecherae</name>
    <dbReference type="NCBI Taxonomy" id="2763006"/>
    <lineage>
        <taxon>Bacteria</taxon>
        <taxon>Bacillati</taxon>
        <taxon>Actinomycetota</taxon>
        <taxon>Actinomycetes</taxon>
        <taxon>Kitasatosporales</taxon>
        <taxon>Streptomycetaceae</taxon>
        <taxon>Streptomyces</taxon>
    </lineage>
</organism>
<dbReference type="GO" id="GO:0005737">
    <property type="term" value="C:cytoplasm"/>
    <property type="evidence" value="ECO:0007669"/>
    <property type="project" value="TreeGrafter"/>
</dbReference>
<dbReference type="InterPro" id="IPR014043">
    <property type="entry name" value="Acyl_transferase_dom"/>
</dbReference>
<dbReference type="Pfam" id="PF00550">
    <property type="entry name" value="PP-binding"/>
    <property type="match status" value="2"/>
</dbReference>
<dbReference type="InterPro" id="IPR020806">
    <property type="entry name" value="PKS_PP-bd"/>
</dbReference>
<gene>
    <name evidence="13" type="ORF">HUT08_35210</name>
</gene>
<accession>A0A7H8NHF6</accession>
<dbReference type="SMART" id="SM00825">
    <property type="entry name" value="PKS_KS"/>
    <property type="match status" value="2"/>
</dbReference>
<dbReference type="PROSITE" id="PS52019">
    <property type="entry name" value="PKS_MFAS_DH"/>
    <property type="match status" value="1"/>
</dbReference>
<dbReference type="SUPFAM" id="SSF51735">
    <property type="entry name" value="NAD(P)-binding Rossmann-fold domains"/>
    <property type="match status" value="2"/>
</dbReference>
<feature type="domain" description="Carrier" evidence="10">
    <location>
        <begin position="2794"/>
        <end position="2869"/>
    </location>
</feature>
<feature type="domain" description="Carrier" evidence="10">
    <location>
        <begin position="923"/>
        <end position="1000"/>
    </location>
</feature>
<dbReference type="InterPro" id="IPR050091">
    <property type="entry name" value="PKS_NRPS_Biosynth_Enz"/>
</dbReference>
<dbReference type="Gene3D" id="1.10.1200.10">
    <property type="entry name" value="ACP-like"/>
    <property type="match status" value="2"/>
</dbReference>
<dbReference type="InterPro" id="IPR014030">
    <property type="entry name" value="Ketoacyl_synth_N"/>
</dbReference>
<dbReference type="InterPro" id="IPR020807">
    <property type="entry name" value="PKS_DH"/>
</dbReference>
<dbReference type="SMART" id="SM00823">
    <property type="entry name" value="PKS_PP"/>
    <property type="match status" value="2"/>
</dbReference>
<name>A0A7H8NHF6_9ACTN</name>
<dbReference type="GO" id="GO:0004315">
    <property type="term" value="F:3-oxoacyl-[acyl-carrier-protein] synthase activity"/>
    <property type="evidence" value="ECO:0007669"/>
    <property type="project" value="InterPro"/>
</dbReference>
<feature type="region of interest" description="Disordered" evidence="9">
    <location>
        <begin position="2037"/>
        <end position="2073"/>
    </location>
</feature>
<dbReference type="InterPro" id="IPR016035">
    <property type="entry name" value="Acyl_Trfase/lysoPLipase"/>
</dbReference>
<evidence type="ECO:0000256" key="6">
    <source>
        <dbReference type="ARBA" id="ARBA00023268"/>
    </source>
</evidence>
<dbReference type="GO" id="GO:0004312">
    <property type="term" value="F:fatty acid synthase activity"/>
    <property type="evidence" value="ECO:0007669"/>
    <property type="project" value="TreeGrafter"/>
</dbReference>
<dbReference type="SMART" id="SM00826">
    <property type="entry name" value="PKS_DH"/>
    <property type="match status" value="1"/>
</dbReference>
<dbReference type="Gene3D" id="3.10.129.110">
    <property type="entry name" value="Polyketide synthase dehydratase"/>
    <property type="match status" value="1"/>
</dbReference>
<dbReference type="PANTHER" id="PTHR43775:SF51">
    <property type="entry name" value="INACTIVE PHENOLPHTHIOCEROL SYNTHESIS POLYKETIDE SYNTHASE TYPE I PKS1-RELATED"/>
    <property type="match status" value="1"/>
</dbReference>
<dbReference type="PROSITE" id="PS52004">
    <property type="entry name" value="KS3_2"/>
    <property type="match status" value="2"/>
</dbReference>
<dbReference type="InterPro" id="IPR032821">
    <property type="entry name" value="PKS_assoc"/>
</dbReference>
<dbReference type="Proteomes" id="UP000509303">
    <property type="component" value="Chromosome"/>
</dbReference>
<feature type="region of interest" description="Disordered" evidence="9">
    <location>
        <begin position="415"/>
        <end position="447"/>
    </location>
</feature>
<dbReference type="InterPro" id="IPR016039">
    <property type="entry name" value="Thiolase-like"/>
</dbReference>
<dbReference type="InterPro" id="IPR055123">
    <property type="entry name" value="SpnB-like_Rossmann"/>
</dbReference>
<comment type="pathway">
    <text evidence="1">Antibiotic biosynthesis.</text>
</comment>
<keyword evidence="3" id="KW-0597">Phosphoprotein</keyword>
<keyword evidence="6" id="KW-0511">Multifunctional enzyme</keyword>
<dbReference type="InterPro" id="IPR018201">
    <property type="entry name" value="Ketoacyl_synth_AS"/>
</dbReference>
<dbReference type="InterPro" id="IPR009081">
    <property type="entry name" value="PP-bd_ACP"/>
</dbReference>
<reference evidence="13 14" key="1">
    <citation type="submission" date="2020-06" db="EMBL/GenBank/DDBJ databases">
        <title>Genome mining for natural products.</title>
        <authorList>
            <person name="Zhang B."/>
            <person name="Shi J."/>
            <person name="Ge H."/>
        </authorList>
    </citation>
    <scope>NUCLEOTIDE SEQUENCE [LARGE SCALE GENOMIC DNA]</scope>
    <source>
        <strain evidence="13 14">NA00687</strain>
    </source>
</reference>
<feature type="domain" description="Ketosynthase family 3 (KS3)" evidence="11">
    <location>
        <begin position="1"/>
        <end position="411"/>
    </location>
</feature>
<evidence type="ECO:0000256" key="5">
    <source>
        <dbReference type="ARBA" id="ARBA00023194"/>
    </source>
</evidence>
<evidence type="ECO:0000259" key="11">
    <source>
        <dbReference type="PROSITE" id="PS52004"/>
    </source>
</evidence>
<dbReference type="InterPro" id="IPR057326">
    <property type="entry name" value="KR_dom"/>
</dbReference>
<dbReference type="Pfam" id="PF00109">
    <property type="entry name" value="ketoacyl-synt"/>
    <property type="match status" value="2"/>
</dbReference>
<dbReference type="Gene3D" id="3.40.50.720">
    <property type="entry name" value="NAD(P)-binding Rossmann-like Domain"/>
    <property type="match status" value="1"/>
</dbReference>
<dbReference type="InterPro" id="IPR016036">
    <property type="entry name" value="Malonyl_transacylase_ACP-bd"/>
</dbReference>
<dbReference type="SUPFAM" id="SSF53901">
    <property type="entry name" value="Thiolase-like"/>
    <property type="match status" value="2"/>
</dbReference>
<proteinExistence type="predicted"/>
<evidence type="ECO:0000313" key="14">
    <source>
        <dbReference type="Proteomes" id="UP000509303"/>
    </source>
</evidence>